<reference evidence="2 3" key="1">
    <citation type="submission" date="2019-10" db="EMBL/GenBank/DDBJ databases">
        <title>Isolation, Identification of Microvirga thermotolerans HR1, a novel thermophilic bacterium and Comparative Genomics of the genus Microvirga.</title>
        <authorList>
            <person name="Li J."/>
            <person name="Zhang W."/>
            <person name="Lin M."/>
            <person name="Wang J."/>
        </authorList>
    </citation>
    <scope>NUCLEOTIDE SEQUENCE [LARGE SCALE GENOMIC DNA]</scope>
    <source>
        <strain evidence="2 3">HR1</strain>
    </source>
</reference>
<gene>
    <name evidence="2" type="ORF">GDR74_05535</name>
</gene>
<evidence type="ECO:0000256" key="1">
    <source>
        <dbReference type="SAM" id="Phobius"/>
    </source>
</evidence>
<dbReference type="AlphaFoldDB" id="A0A5P9JTI6"/>
<sequence length="269" mass="28856">MKGPLPIGDKLGMSYRATLVLAFICTAALTGPASAHRPYFTQVEKIRLPSGEMGEVRLLNGDGIFGPDPVRPIVVDRHRRLVARGPKAQAYAVSCNRDHDCSIVDLSSGQALDLDPSTFRQGALQPEAAPYDRTDDWDLEDGADSWGFAPRGATFAEYWIASLSLAGERRIVIFLMVGLAALGSLFLVRFRSKPAQPGSSSLVRAMAFLAGLAGLCFASLVNLHVAIVGGLTLELWFISSCAGTGIALVLGRVLGWSARRFARKRVNAA</sequence>
<feature type="transmembrane region" description="Helical" evidence="1">
    <location>
        <begin position="202"/>
        <end position="223"/>
    </location>
</feature>
<keyword evidence="3" id="KW-1185">Reference proteome</keyword>
<dbReference type="RefSeq" id="WP_152585368.1">
    <property type="nucleotide sequence ID" value="NZ_CP045423.1"/>
</dbReference>
<name>A0A5P9JTI6_9HYPH</name>
<keyword evidence="1" id="KW-0472">Membrane</keyword>
<dbReference type="EMBL" id="CP045423">
    <property type="protein sequence ID" value="QFU15723.1"/>
    <property type="molecule type" value="Genomic_DNA"/>
</dbReference>
<organism evidence="2 3">
    <name type="scientific">Microvirga thermotolerans</name>
    <dbReference type="NCBI Taxonomy" id="2651334"/>
    <lineage>
        <taxon>Bacteria</taxon>
        <taxon>Pseudomonadati</taxon>
        <taxon>Pseudomonadota</taxon>
        <taxon>Alphaproteobacteria</taxon>
        <taxon>Hyphomicrobiales</taxon>
        <taxon>Methylobacteriaceae</taxon>
        <taxon>Microvirga</taxon>
    </lineage>
</organism>
<dbReference type="KEGG" id="mico:GDR74_05535"/>
<feature type="transmembrane region" description="Helical" evidence="1">
    <location>
        <begin position="171"/>
        <end position="190"/>
    </location>
</feature>
<evidence type="ECO:0000313" key="3">
    <source>
        <dbReference type="Proteomes" id="UP000325614"/>
    </source>
</evidence>
<accession>A0A5P9JTI6</accession>
<keyword evidence="1" id="KW-0812">Transmembrane</keyword>
<protein>
    <submittedName>
        <fullName evidence="2">Uncharacterized protein</fullName>
    </submittedName>
</protein>
<keyword evidence="1" id="KW-1133">Transmembrane helix</keyword>
<proteinExistence type="predicted"/>
<evidence type="ECO:0000313" key="2">
    <source>
        <dbReference type="EMBL" id="QFU15723.1"/>
    </source>
</evidence>
<feature type="transmembrane region" description="Helical" evidence="1">
    <location>
        <begin position="235"/>
        <end position="255"/>
    </location>
</feature>
<dbReference type="Proteomes" id="UP000325614">
    <property type="component" value="Chromosome"/>
</dbReference>